<dbReference type="InterPro" id="IPR042177">
    <property type="entry name" value="Cell/Rod_1"/>
</dbReference>
<keyword evidence="3" id="KW-0133">Cell shape</keyword>
<dbReference type="GO" id="GO:0005886">
    <property type="term" value="C:plasma membrane"/>
    <property type="evidence" value="ECO:0007669"/>
    <property type="project" value="TreeGrafter"/>
</dbReference>
<protein>
    <recommendedName>
        <fullName evidence="2">Cell shape-determining protein MreC</fullName>
    </recommendedName>
    <alternativeName>
        <fullName evidence="4">Cell shape protein MreC</fullName>
    </alternativeName>
</protein>
<evidence type="ECO:0000313" key="6">
    <source>
        <dbReference type="EMBL" id="SVB24360.1"/>
    </source>
</evidence>
<dbReference type="InterPro" id="IPR007221">
    <property type="entry name" value="MreC"/>
</dbReference>
<name>A0A382CEA6_9ZZZZ</name>
<organism evidence="6">
    <name type="scientific">marine metagenome</name>
    <dbReference type="NCBI Taxonomy" id="408172"/>
    <lineage>
        <taxon>unclassified sequences</taxon>
        <taxon>metagenomes</taxon>
        <taxon>ecological metagenomes</taxon>
    </lineage>
</organism>
<gene>
    <name evidence="6" type="ORF">METZ01_LOCUS177214</name>
</gene>
<accession>A0A382CEA6</accession>
<dbReference type="Gene3D" id="2.40.10.350">
    <property type="entry name" value="Rod shape-determining protein MreC, domain 2"/>
    <property type="match status" value="1"/>
</dbReference>
<dbReference type="PANTHER" id="PTHR34138">
    <property type="entry name" value="CELL SHAPE-DETERMINING PROTEIN MREC"/>
    <property type="match status" value="1"/>
</dbReference>
<evidence type="ECO:0000259" key="5">
    <source>
        <dbReference type="Pfam" id="PF04085"/>
    </source>
</evidence>
<dbReference type="InterPro" id="IPR042175">
    <property type="entry name" value="Cell/Rod_MreC_2"/>
</dbReference>
<reference evidence="6" key="1">
    <citation type="submission" date="2018-05" db="EMBL/GenBank/DDBJ databases">
        <authorList>
            <person name="Lanie J.A."/>
            <person name="Ng W.-L."/>
            <person name="Kazmierczak K.M."/>
            <person name="Andrzejewski T.M."/>
            <person name="Davidsen T.M."/>
            <person name="Wayne K.J."/>
            <person name="Tettelin H."/>
            <person name="Glass J.I."/>
            <person name="Rusch D."/>
            <person name="Podicherti R."/>
            <person name="Tsui H.-C.T."/>
            <person name="Winkler M.E."/>
        </authorList>
    </citation>
    <scope>NUCLEOTIDE SEQUENCE</scope>
</reference>
<dbReference type="AlphaFoldDB" id="A0A382CEA6"/>
<evidence type="ECO:0000256" key="1">
    <source>
        <dbReference type="ARBA" id="ARBA00009369"/>
    </source>
</evidence>
<dbReference type="Pfam" id="PF04085">
    <property type="entry name" value="MreC"/>
    <property type="match status" value="1"/>
</dbReference>
<dbReference type="GO" id="GO:0008360">
    <property type="term" value="P:regulation of cell shape"/>
    <property type="evidence" value="ECO:0007669"/>
    <property type="project" value="UniProtKB-KW"/>
</dbReference>
<dbReference type="Gene3D" id="2.40.10.340">
    <property type="entry name" value="Rod shape-determining protein MreC, domain 1"/>
    <property type="match status" value="1"/>
</dbReference>
<dbReference type="EMBL" id="UINC01034082">
    <property type="protein sequence ID" value="SVB24360.1"/>
    <property type="molecule type" value="Genomic_DNA"/>
</dbReference>
<sequence>DLAVINEKGLVGKTVTSSNQNSKVLLINDQTSSVPVKNLSDKSYSIVRGTANGKYLISAFIKDETLPKVGDLLVTSGNAKIFPRDILVGKVILVQDDYYLALTYVDFNNLDYVQVIKSK</sequence>
<evidence type="ECO:0000256" key="4">
    <source>
        <dbReference type="ARBA" id="ARBA00032089"/>
    </source>
</evidence>
<dbReference type="PANTHER" id="PTHR34138:SF1">
    <property type="entry name" value="CELL SHAPE-DETERMINING PROTEIN MREC"/>
    <property type="match status" value="1"/>
</dbReference>
<evidence type="ECO:0000256" key="3">
    <source>
        <dbReference type="ARBA" id="ARBA00022960"/>
    </source>
</evidence>
<comment type="similarity">
    <text evidence="1">Belongs to the MreC family.</text>
</comment>
<evidence type="ECO:0000256" key="2">
    <source>
        <dbReference type="ARBA" id="ARBA00013855"/>
    </source>
</evidence>
<feature type="non-terminal residue" evidence="6">
    <location>
        <position position="1"/>
    </location>
</feature>
<dbReference type="InterPro" id="IPR055342">
    <property type="entry name" value="MreC_beta-barrel_core"/>
</dbReference>
<feature type="domain" description="Rod shape-determining protein MreC beta-barrel core" evidence="5">
    <location>
        <begin position="2"/>
        <end position="117"/>
    </location>
</feature>
<proteinExistence type="inferred from homology"/>